<dbReference type="Proteomes" id="UP000604001">
    <property type="component" value="Unassembled WGS sequence"/>
</dbReference>
<reference evidence="2 3" key="1">
    <citation type="submission" date="2020-08" db="EMBL/GenBank/DDBJ databases">
        <title>novel species in genus Nocardioides.</title>
        <authorList>
            <person name="Zhang G."/>
        </authorList>
    </citation>
    <scope>NUCLEOTIDE SEQUENCE [LARGE SCALE GENOMIC DNA]</scope>
    <source>
        <strain evidence="2 3">SC8A-24</strain>
    </source>
</reference>
<gene>
    <name evidence="2" type="ORF">H7344_03235</name>
</gene>
<feature type="domain" description="Acetyl xylan esterase" evidence="1">
    <location>
        <begin position="1"/>
        <end position="322"/>
    </location>
</feature>
<sequence length="333" mass="35423">MPLFDLPLDELTAYRSPRPEPADFDEFWAATLAETSAHPLDVVVETHELALTAVEASHVWFAGYGGQPVHGLFLRPSPAVVAGPLPVVVQFLGYGDGTGSPLDWLGLPAAGFATLVMDTRGQGARARRGGATGDHDGSRSPHVEGFLTKGVLDRADYYYRRVFADAVRAVECAAQLDRVDAARLAVAGTSQGGGIALAAAALADGVRAAVVNVPFLCHYSRAVDVTASEPYAELLRFLRTHRARAEDALATLDYFDGVNFAGRASAPALFSVALMDDVCPPSTVYAAHNAYAGPTRLEIYPYNEHEGGGIPQDELTIAWLRDHLAVPTARAAN</sequence>
<dbReference type="PANTHER" id="PTHR40111:SF1">
    <property type="entry name" value="CEPHALOSPORIN-C DEACETYLASE"/>
    <property type="match status" value="1"/>
</dbReference>
<keyword evidence="3" id="KW-1185">Reference proteome</keyword>
<evidence type="ECO:0000259" key="1">
    <source>
        <dbReference type="Pfam" id="PF05448"/>
    </source>
</evidence>
<comment type="caution">
    <text evidence="2">The sequence shown here is derived from an EMBL/GenBank/DDBJ whole genome shotgun (WGS) entry which is preliminary data.</text>
</comment>
<dbReference type="SUPFAM" id="SSF53474">
    <property type="entry name" value="alpha/beta-Hydrolases"/>
    <property type="match status" value="1"/>
</dbReference>
<organism evidence="2 3">
    <name type="scientific">Nocardioides deserti</name>
    <dbReference type="NCBI Taxonomy" id="1588644"/>
    <lineage>
        <taxon>Bacteria</taxon>
        <taxon>Bacillati</taxon>
        <taxon>Actinomycetota</taxon>
        <taxon>Actinomycetes</taxon>
        <taxon>Propionibacteriales</taxon>
        <taxon>Nocardioidaceae</taxon>
        <taxon>Nocardioides</taxon>
    </lineage>
</organism>
<dbReference type="InterPro" id="IPR029058">
    <property type="entry name" value="AB_hydrolase_fold"/>
</dbReference>
<dbReference type="InterPro" id="IPR039069">
    <property type="entry name" value="CE7"/>
</dbReference>
<protein>
    <submittedName>
        <fullName evidence="2">Acetylxylan esterase</fullName>
    </submittedName>
</protein>
<evidence type="ECO:0000313" key="3">
    <source>
        <dbReference type="Proteomes" id="UP000604001"/>
    </source>
</evidence>
<evidence type="ECO:0000313" key="2">
    <source>
        <dbReference type="EMBL" id="MBC2959308.1"/>
    </source>
</evidence>
<accession>A0ABR6U4J2</accession>
<dbReference type="EMBL" id="JACMYC010000001">
    <property type="protein sequence ID" value="MBC2959308.1"/>
    <property type="molecule type" value="Genomic_DNA"/>
</dbReference>
<proteinExistence type="predicted"/>
<dbReference type="RefSeq" id="WP_186344539.1">
    <property type="nucleotide sequence ID" value="NZ_BMMR01000001.1"/>
</dbReference>
<dbReference type="PANTHER" id="PTHR40111">
    <property type="entry name" value="CEPHALOSPORIN-C DEACETYLASE"/>
    <property type="match status" value="1"/>
</dbReference>
<dbReference type="Pfam" id="PF05448">
    <property type="entry name" value="AXE1"/>
    <property type="match status" value="1"/>
</dbReference>
<name>A0ABR6U4J2_9ACTN</name>
<dbReference type="InterPro" id="IPR008391">
    <property type="entry name" value="AXE1_dom"/>
</dbReference>
<dbReference type="Gene3D" id="3.40.50.1820">
    <property type="entry name" value="alpha/beta hydrolase"/>
    <property type="match status" value="1"/>
</dbReference>